<keyword evidence="5" id="KW-0441">Lipid A biosynthesis</keyword>
<dbReference type="EMBL" id="CP013987">
    <property type="protein sequence ID" value="ALZ86629.1"/>
    <property type="molecule type" value="Genomic_DNA"/>
</dbReference>
<evidence type="ECO:0000256" key="2">
    <source>
        <dbReference type="ARBA" id="ARBA00022475"/>
    </source>
</evidence>
<keyword evidence="6 11" id="KW-0812">Transmembrane</keyword>
<dbReference type="InterPro" id="IPR037185">
    <property type="entry name" value="EmrE-like"/>
</dbReference>
<feature type="transmembrane region" description="Helical" evidence="11">
    <location>
        <begin position="44"/>
        <end position="60"/>
    </location>
</feature>
<evidence type="ECO:0000256" key="5">
    <source>
        <dbReference type="ARBA" id="ARBA00022556"/>
    </source>
</evidence>
<dbReference type="PANTHER" id="PTHR30561">
    <property type="entry name" value="SMR FAMILY PROTON-DEPENDENT DRUG EFFLUX TRANSPORTER SUGE"/>
    <property type="match status" value="1"/>
</dbReference>
<organism evidence="13 14">
    <name type="scientific">Pseudomonas oryzihabitans</name>
    <dbReference type="NCBI Taxonomy" id="47885"/>
    <lineage>
        <taxon>Bacteria</taxon>
        <taxon>Pseudomonadati</taxon>
        <taxon>Pseudomonadota</taxon>
        <taxon>Gammaproteobacteria</taxon>
        <taxon>Pseudomonadales</taxon>
        <taxon>Pseudomonadaceae</taxon>
        <taxon>Pseudomonas</taxon>
    </lineage>
</organism>
<keyword evidence="3" id="KW-0444">Lipid biosynthesis</keyword>
<proteinExistence type="predicted"/>
<dbReference type="Pfam" id="PF00892">
    <property type="entry name" value="EamA"/>
    <property type="match status" value="1"/>
</dbReference>
<dbReference type="GO" id="GO:0022857">
    <property type="term" value="F:transmembrane transporter activity"/>
    <property type="evidence" value="ECO:0007669"/>
    <property type="project" value="InterPro"/>
</dbReference>
<evidence type="ECO:0000313" key="14">
    <source>
        <dbReference type="Proteomes" id="UP000064137"/>
    </source>
</evidence>
<sequence>MSAVDGLLIALVILLTSAGQLGQKRAVAAGGALAARLRSPWLWGALVCLGVALLVWCAVLQRVPVGVAYPLLSLNTLAVTLLARLVFGERVDARAWCGCLCIVAGAALLGGQA</sequence>
<gene>
    <name evidence="13" type="ORF">APT59_21335</name>
</gene>
<dbReference type="RefSeq" id="WP_059316671.1">
    <property type="nucleotide sequence ID" value="NZ_CP013987.1"/>
</dbReference>
<keyword evidence="7" id="KW-0448">Lipopolysaccharide biosynthesis</keyword>
<evidence type="ECO:0000256" key="3">
    <source>
        <dbReference type="ARBA" id="ARBA00022516"/>
    </source>
</evidence>
<keyword evidence="8 11" id="KW-1133">Transmembrane helix</keyword>
<evidence type="ECO:0000256" key="7">
    <source>
        <dbReference type="ARBA" id="ARBA00022985"/>
    </source>
</evidence>
<reference evidence="13 14" key="1">
    <citation type="submission" date="2016-01" db="EMBL/GenBank/DDBJ databases">
        <title>Annotation of Pseudomonas oryzihabitans USDA-ARS-USMARC-56511.</title>
        <authorList>
            <person name="Harhay G.P."/>
            <person name="Harhay D.M."/>
            <person name="Smith T.P.L."/>
            <person name="Bono J.L."/>
            <person name="Heaton M.P."/>
            <person name="Clawson M.L."/>
            <person name="Chitko-Mckown C.G."/>
            <person name="Capik S.F."/>
            <person name="DeDonder K.D."/>
            <person name="Apley M.D."/>
            <person name="Lubbers B.V."/>
            <person name="White B.J."/>
            <person name="Larson R.L."/>
        </authorList>
    </citation>
    <scope>NUCLEOTIDE SEQUENCE [LARGE SCALE GENOMIC DNA]</scope>
    <source>
        <strain evidence="13 14">USDA-ARS-USMARC-56511</strain>
    </source>
</reference>
<evidence type="ECO:0000256" key="11">
    <source>
        <dbReference type="SAM" id="Phobius"/>
    </source>
</evidence>
<evidence type="ECO:0000256" key="9">
    <source>
        <dbReference type="ARBA" id="ARBA00023098"/>
    </source>
</evidence>
<keyword evidence="4" id="KW-0997">Cell inner membrane</keyword>
<dbReference type="PANTHER" id="PTHR30561:SF23">
    <property type="entry name" value="4-AMINO-4-DEOXY-L-ARABINOSE-PHOSPHOUNDECAPRENOL FLIPPASE SUBUNIT ARNE-RELATED"/>
    <property type="match status" value="1"/>
</dbReference>
<dbReference type="GO" id="GO:0005886">
    <property type="term" value="C:plasma membrane"/>
    <property type="evidence" value="ECO:0007669"/>
    <property type="project" value="UniProtKB-SubCell"/>
</dbReference>
<dbReference type="SUPFAM" id="SSF103481">
    <property type="entry name" value="Multidrug resistance efflux transporter EmrE"/>
    <property type="match status" value="1"/>
</dbReference>
<dbReference type="GO" id="GO:0009245">
    <property type="term" value="P:lipid A biosynthetic process"/>
    <property type="evidence" value="ECO:0007669"/>
    <property type="project" value="UniProtKB-KW"/>
</dbReference>
<evidence type="ECO:0000256" key="8">
    <source>
        <dbReference type="ARBA" id="ARBA00022989"/>
    </source>
</evidence>
<keyword evidence="2" id="KW-1003">Cell membrane</keyword>
<feature type="transmembrane region" description="Helical" evidence="11">
    <location>
        <begin position="67"/>
        <end position="87"/>
    </location>
</feature>
<keyword evidence="9" id="KW-0443">Lipid metabolism</keyword>
<evidence type="ECO:0000256" key="10">
    <source>
        <dbReference type="ARBA" id="ARBA00023136"/>
    </source>
</evidence>
<evidence type="ECO:0000256" key="1">
    <source>
        <dbReference type="ARBA" id="ARBA00004651"/>
    </source>
</evidence>
<evidence type="ECO:0000256" key="6">
    <source>
        <dbReference type="ARBA" id="ARBA00022692"/>
    </source>
</evidence>
<feature type="domain" description="EamA" evidence="12">
    <location>
        <begin position="42"/>
        <end position="109"/>
    </location>
</feature>
<protein>
    <submittedName>
        <fullName evidence="13">4-amino-4-deoxy-L-arabinose-phospho-UDP flippase</fullName>
    </submittedName>
</protein>
<dbReference type="Gene3D" id="1.10.3730.20">
    <property type="match status" value="1"/>
</dbReference>
<dbReference type="AlphaFoldDB" id="A0A0U4WEV3"/>
<name>A0A0U4WEV3_9PSED</name>
<evidence type="ECO:0000259" key="12">
    <source>
        <dbReference type="Pfam" id="PF00892"/>
    </source>
</evidence>
<evidence type="ECO:0000313" key="13">
    <source>
        <dbReference type="EMBL" id="ALZ86629.1"/>
    </source>
</evidence>
<dbReference type="Proteomes" id="UP000064137">
    <property type="component" value="Chromosome"/>
</dbReference>
<dbReference type="KEGG" id="por:APT59_21335"/>
<accession>A0A0U4WEV3</accession>
<dbReference type="OrthoDB" id="6058674at2"/>
<evidence type="ECO:0000256" key="4">
    <source>
        <dbReference type="ARBA" id="ARBA00022519"/>
    </source>
</evidence>
<dbReference type="InterPro" id="IPR000390">
    <property type="entry name" value="Small_drug/metabolite_transptr"/>
</dbReference>
<keyword evidence="10 11" id="KW-0472">Membrane</keyword>
<dbReference type="GO" id="GO:0009103">
    <property type="term" value="P:lipopolysaccharide biosynthetic process"/>
    <property type="evidence" value="ECO:0007669"/>
    <property type="project" value="UniProtKB-KW"/>
</dbReference>
<dbReference type="InterPro" id="IPR000620">
    <property type="entry name" value="EamA_dom"/>
</dbReference>
<comment type="subcellular location">
    <subcellularLocation>
        <location evidence="1">Cell membrane</location>
        <topology evidence="1">Multi-pass membrane protein</topology>
    </subcellularLocation>
</comment>